<dbReference type="EMBL" id="OBMT01000005">
    <property type="protein sequence ID" value="SOC06655.1"/>
    <property type="molecule type" value="Genomic_DNA"/>
</dbReference>
<evidence type="ECO:0000313" key="3">
    <source>
        <dbReference type="EMBL" id="SOC06655.1"/>
    </source>
</evidence>
<name>A0A285SG47_9RHOB</name>
<feature type="region of interest" description="Disordered" evidence="1">
    <location>
        <begin position="124"/>
        <end position="159"/>
    </location>
</feature>
<dbReference type="Pfam" id="PF04186">
    <property type="entry name" value="FxsA"/>
    <property type="match status" value="1"/>
</dbReference>
<keyword evidence="2" id="KW-0472">Membrane</keyword>
<gene>
    <name evidence="3" type="ORF">SAMN05877831_10578</name>
</gene>
<dbReference type="AlphaFoldDB" id="A0A285SG47"/>
<keyword evidence="2" id="KW-1133">Transmembrane helix</keyword>
<proteinExistence type="predicted"/>
<protein>
    <submittedName>
        <fullName evidence="3">UPF0716 protein FxsA</fullName>
    </submittedName>
</protein>
<evidence type="ECO:0000313" key="4">
    <source>
        <dbReference type="Proteomes" id="UP000219111"/>
    </source>
</evidence>
<reference evidence="4" key="1">
    <citation type="submission" date="2017-08" db="EMBL/GenBank/DDBJ databases">
        <authorList>
            <person name="Varghese N."/>
            <person name="Submissions S."/>
        </authorList>
    </citation>
    <scope>NUCLEOTIDE SEQUENCE [LARGE SCALE GENOMIC DNA]</scope>
    <source>
        <strain evidence="4">JA276</strain>
    </source>
</reference>
<dbReference type="RefSeq" id="WP_097069848.1">
    <property type="nucleotide sequence ID" value="NZ_OBMT01000005.1"/>
</dbReference>
<feature type="transmembrane region" description="Helical" evidence="2">
    <location>
        <begin position="12"/>
        <end position="31"/>
    </location>
</feature>
<evidence type="ECO:0000256" key="1">
    <source>
        <dbReference type="SAM" id="MobiDB-lite"/>
    </source>
</evidence>
<keyword evidence="4" id="KW-1185">Reference proteome</keyword>
<sequence length="159" mass="17051">MWVMLALMAWPLIEIGLFVEIGSVLGLWGTLGEVVLTMVLGLAVLRSQGERAQANLRATMQGIGTPGVPLAHEALILFAGVLLMLPGFLTDALGLLLLLPPVRSLAIARLKTRVVVQGYNMHQPRRADEDGPGTVIEGDFLEVDPKSPPPRGNSGWTKP</sequence>
<dbReference type="OrthoDB" id="9792788at2"/>
<dbReference type="PANTHER" id="PTHR35335">
    <property type="entry name" value="UPF0716 PROTEIN FXSA"/>
    <property type="match status" value="1"/>
</dbReference>
<dbReference type="InterPro" id="IPR007313">
    <property type="entry name" value="FxsA"/>
</dbReference>
<feature type="transmembrane region" description="Helical" evidence="2">
    <location>
        <begin position="74"/>
        <end position="99"/>
    </location>
</feature>
<evidence type="ECO:0000256" key="2">
    <source>
        <dbReference type="SAM" id="Phobius"/>
    </source>
</evidence>
<organism evidence="3 4">
    <name type="scientific">Rhodobacter maris</name>
    <dbReference type="NCBI Taxonomy" id="446682"/>
    <lineage>
        <taxon>Bacteria</taxon>
        <taxon>Pseudomonadati</taxon>
        <taxon>Pseudomonadota</taxon>
        <taxon>Alphaproteobacteria</taxon>
        <taxon>Rhodobacterales</taxon>
        <taxon>Rhodobacter group</taxon>
        <taxon>Rhodobacter</taxon>
    </lineage>
</organism>
<dbReference type="PANTHER" id="PTHR35335:SF1">
    <property type="entry name" value="UPF0716 PROTEIN FXSA"/>
    <property type="match status" value="1"/>
</dbReference>
<accession>A0A285SG47</accession>
<keyword evidence="2" id="KW-0812">Transmembrane</keyword>
<dbReference type="GO" id="GO:0016020">
    <property type="term" value="C:membrane"/>
    <property type="evidence" value="ECO:0007669"/>
    <property type="project" value="InterPro"/>
</dbReference>
<dbReference type="Proteomes" id="UP000219111">
    <property type="component" value="Unassembled WGS sequence"/>
</dbReference>
<dbReference type="NCBIfam" id="NF008528">
    <property type="entry name" value="PRK11463.1-2"/>
    <property type="match status" value="1"/>
</dbReference>